<dbReference type="EMBL" id="QWLN02003371">
    <property type="protein sequence ID" value="TEA39962.1"/>
    <property type="molecule type" value="Genomic_DNA"/>
</dbReference>
<dbReference type="Gene3D" id="1.10.287.600">
    <property type="entry name" value="Helix hairpin bin"/>
    <property type="match status" value="1"/>
</dbReference>
<dbReference type="GO" id="GO:0005525">
    <property type="term" value="F:GTP binding"/>
    <property type="evidence" value="ECO:0007669"/>
    <property type="project" value="UniProtKB-KW"/>
</dbReference>
<comment type="caution">
    <text evidence="5">The sequence shown here is derived from an EMBL/GenBank/DDBJ whole genome shotgun (WGS) entry which is preliminary data.</text>
</comment>
<dbReference type="InterPro" id="IPR023123">
    <property type="entry name" value="Tubulin_C"/>
</dbReference>
<proteinExistence type="inferred from homology"/>
<dbReference type="PANTHER" id="PTHR36527:SF7">
    <property type="entry name" value="TUBULIN_FTSZ GTPASE DOMAIN-CONTAINING PROTEIN"/>
    <property type="match status" value="1"/>
</dbReference>
<organism evidence="5 6">
    <name type="scientific">Sousa chinensis</name>
    <name type="common">Indo-pacific humpbacked dolphin</name>
    <name type="synonym">Steno chinensis</name>
    <dbReference type="NCBI Taxonomy" id="103600"/>
    <lineage>
        <taxon>Eukaryota</taxon>
        <taxon>Metazoa</taxon>
        <taxon>Chordata</taxon>
        <taxon>Craniata</taxon>
        <taxon>Vertebrata</taxon>
        <taxon>Euteleostomi</taxon>
        <taxon>Mammalia</taxon>
        <taxon>Eutheria</taxon>
        <taxon>Laurasiatheria</taxon>
        <taxon>Artiodactyla</taxon>
        <taxon>Whippomorpha</taxon>
        <taxon>Cetacea</taxon>
        <taxon>Odontoceti</taxon>
        <taxon>Delphinidae</taxon>
        <taxon>Sousa</taxon>
    </lineage>
</organism>
<comment type="similarity">
    <text evidence="1">Belongs to the tubulin family.</text>
</comment>
<reference evidence="5 6" key="1">
    <citation type="journal article" date="2018" name="Genomics">
        <title>Molecular footprints of inshore aquatic adaptation in Indo-Pacific humpback dolphin (Sousa chinensis).</title>
        <authorList>
            <person name="Ming Y."/>
            <person name="Jian J."/>
            <person name="Yu F."/>
            <person name="Yu X."/>
            <person name="Wang J."/>
            <person name="Liu W."/>
        </authorList>
    </citation>
    <scope>NUCLEOTIDE SEQUENCE [LARGE SCALE GENOMIC DNA]</scope>
    <source>
        <strain evidence="5">MY-2018</strain>
        <tissue evidence="5">Skin</tissue>
    </source>
</reference>
<gene>
    <name evidence="5" type="ORF">DBR06_SOUSAS2910001</name>
</gene>
<evidence type="ECO:0000256" key="2">
    <source>
        <dbReference type="ARBA" id="ARBA00022701"/>
    </source>
</evidence>
<accession>A0A484GW30</accession>
<name>A0A484GW30_SOUCH</name>
<dbReference type="SUPFAM" id="SSF55307">
    <property type="entry name" value="Tubulin C-terminal domain-like"/>
    <property type="match status" value="1"/>
</dbReference>
<protein>
    <recommendedName>
        <fullName evidence="7">Tubulin/FtsZ 2-layer sandwich domain-containing protein</fullName>
    </recommendedName>
</protein>
<keyword evidence="2" id="KW-0493">Microtubule</keyword>
<keyword evidence="6" id="KW-1185">Reference proteome</keyword>
<dbReference type="GO" id="GO:0005874">
    <property type="term" value="C:microtubule"/>
    <property type="evidence" value="ECO:0007669"/>
    <property type="project" value="UniProtKB-KW"/>
</dbReference>
<dbReference type="InterPro" id="IPR008280">
    <property type="entry name" value="Tub_FtsZ_C"/>
</dbReference>
<evidence type="ECO:0000256" key="1">
    <source>
        <dbReference type="ARBA" id="ARBA00009636"/>
    </source>
</evidence>
<keyword evidence="3" id="KW-0547">Nucleotide-binding</keyword>
<evidence type="ECO:0000313" key="5">
    <source>
        <dbReference type="EMBL" id="TEA39962.1"/>
    </source>
</evidence>
<dbReference type="PANTHER" id="PTHR36527">
    <property type="entry name" value="OS01G0282866 PROTEIN"/>
    <property type="match status" value="1"/>
</dbReference>
<evidence type="ECO:0000313" key="6">
    <source>
        <dbReference type="Proteomes" id="UP000295264"/>
    </source>
</evidence>
<dbReference type="Proteomes" id="UP000295264">
    <property type="component" value="Unassembled WGS sequence"/>
</dbReference>
<feature type="non-terminal residue" evidence="5">
    <location>
        <position position="1"/>
    </location>
</feature>
<sequence>LTRPILEEFTAMFWYKAFLHWYMSEGMDEIKFNEGESNMNNLLSK</sequence>
<dbReference type="AlphaFoldDB" id="A0A484GW30"/>
<feature type="non-terminal residue" evidence="5">
    <location>
        <position position="45"/>
    </location>
</feature>
<evidence type="ECO:0000256" key="3">
    <source>
        <dbReference type="ARBA" id="ARBA00022741"/>
    </source>
</evidence>
<keyword evidence="4" id="KW-0342">GTP-binding</keyword>
<evidence type="ECO:0000256" key="4">
    <source>
        <dbReference type="ARBA" id="ARBA00023134"/>
    </source>
</evidence>
<evidence type="ECO:0008006" key="7">
    <source>
        <dbReference type="Google" id="ProtNLM"/>
    </source>
</evidence>